<dbReference type="GO" id="GO:0003700">
    <property type="term" value="F:DNA-binding transcription factor activity"/>
    <property type="evidence" value="ECO:0007669"/>
    <property type="project" value="InterPro"/>
</dbReference>
<accession>A0A0H5D3N1</accession>
<dbReference type="STRING" id="481446.NIT7645_03705"/>
<dbReference type="FunFam" id="1.10.10.10:FF:000001">
    <property type="entry name" value="LysR family transcriptional regulator"/>
    <property type="match status" value="1"/>
</dbReference>
<gene>
    <name evidence="6" type="primary">gcvA_9</name>
    <name evidence="6" type="ORF">NIT7321_02697</name>
</gene>
<name>A0A0H5D3N1_9RHOB</name>
<dbReference type="PRINTS" id="PR00039">
    <property type="entry name" value="HTHLYSR"/>
</dbReference>
<dbReference type="EMBL" id="CVRL01000035">
    <property type="protein sequence ID" value="CRL11827.1"/>
    <property type="molecule type" value="Genomic_DNA"/>
</dbReference>
<evidence type="ECO:0000256" key="2">
    <source>
        <dbReference type="ARBA" id="ARBA00023015"/>
    </source>
</evidence>
<dbReference type="PANTHER" id="PTHR30537">
    <property type="entry name" value="HTH-TYPE TRANSCRIPTIONAL REGULATOR"/>
    <property type="match status" value="1"/>
</dbReference>
<comment type="similarity">
    <text evidence="1">Belongs to the LysR transcriptional regulatory family.</text>
</comment>
<dbReference type="InterPro" id="IPR058163">
    <property type="entry name" value="LysR-type_TF_proteobact-type"/>
</dbReference>
<proteinExistence type="inferred from homology"/>
<dbReference type="PANTHER" id="PTHR30537:SF5">
    <property type="entry name" value="HTH-TYPE TRANSCRIPTIONAL ACTIVATOR TTDR-RELATED"/>
    <property type="match status" value="1"/>
</dbReference>
<protein>
    <submittedName>
        <fullName evidence="6">Gcv operon activator</fullName>
    </submittedName>
</protein>
<dbReference type="SUPFAM" id="SSF46785">
    <property type="entry name" value="Winged helix' DNA-binding domain"/>
    <property type="match status" value="1"/>
</dbReference>
<evidence type="ECO:0000313" key="7">
    <source>
        <dbReference type="Proteomes" id="UP000043764"/>
    </source>
</evidence>
<dbReference type="AlphaFoldDB" id="A0A0H5D3N1"/>
<evidence type="ECO:0000259" key="5">
    <source>
        <dbReference type="PROSITE" id="PS50931"/>
    </source>
</evidence>
<dbReference type="Pfam" id="PF00126">
    <property type="entry name" value="HTH_1"/>
    <property type="match status" value="1"/>
</dbReference>
<dbReference type="SUPFAM" id="SSF53850">
    <property type="entry name" value="Periplasmic binding protein-like II"/>
    <property type="match status" value="1"/>
</dbReference>
<keyword evidence="3" id="KW-0238">DNA-binding</keyword>
<dbReference type="RefSeq" id="WP_050673743.1">
    <property type="nucleotide sequence ID" value="NZ_CVRL01000035.1"/>
</dbReference>
<reference evidence="7" key="1">
    <citation type="submission" date="2015-05" db="EMBL/GenBank/DDBJ databases">
        <authorList>
            <person name="Rodrigo-Torres Lidia"/>
            <person name="Arahal R.David."/>
        </authorList>
    </citation>
    <scope>NUCLEOTIDE SEQUENCE [LARGE SCALE GENOMIC DNA]</scope>
    <source>
        <strain evidence="7">CECT 7321</strain>
    </source>
</reference>
<evidence type="ECO:0000313" key="6">
    <source>
        <dbReference type="EMBL" id="CRL11827.1"/>
    </source>
</evidence>
<dbReference type="InterPro" id="IPR036390">
    <property type="entry name" value="WH_DNA-bd_sf"/>
</dbReference>
<dbReference type="InterPro" id="IPR036388">
    <property type="entry name" value="WH-like_DNA-bd_sf"/>
</dbReference>
<dbReference type="GO" id="GO:0003677">
    <property type="term" value="F:DNA binding"/>
    <property type="evidence" value="ECO:0007669"/>
    <property type="project" value="UniProtKB-KW"/>
</dbReference>
<feature type="domain" description="HTH lysR-type" evidence="5">
    <location>
        <begin position="7"/>
        <end position="64"/>
    </location>
</feature>
<dbReference type="Pfam" id="PF03466">
    <property type="entry name" value="LysR_substrate"/>
    <property type="match status" value="1"/>
</dbReference>
<evidence type="ECO:0000256" key="4">
    <source>
        <dbReference type="ARBA" id="ARBA00023163"/>
    </source>
</evidence>
<evidence type="ECO:0000256" key="3">
    <source>
        <dbReference type="ARBA" id="ARBA00023125"/>
    </source>
</evidence>
<dbReference type="PROSITE" id="PS50931">
    <property type="entry name" value="HTH_LYSR"/>
    <property type="match status" value="1"/>
</dbReference>
<organism evidence="6 7">
    <name type="scientific">Phaeobacter italicus</name>
    <dbReference type="NCBI Taxonomy" id="481446"/>
    <lineage>
        <taxon>Bacteria</taxon>
        <taxon>Pseudomonadati</taxon>
        <taxon>Pseudomonadota</taxon>
        <taxon>Alphaproteobacteria</taxon>
        <taxon>Rhodobacterales</taxon>
        <taxon>Roseobacteraceae</taxon>
        <taxon>Phaeobacter</taxon>
    </lineage>
</organism>
<evidence type="ECO:0000256" key="1">
    <source>
        <dbReference type="ARBA" id="ARBA00009437"/>
    </source>
</evidence>
<keyword evidence="7" id="KW-1185">Reference proteome</keyword>
<sequence length="299" mass="33164">MARRKLPPMNALVAFEAAARHGSFTRAAEDLSVAQPAVTRHIARLEDWIGAPLFLRRGNQIRLTAEGETLAELATSVLDRLEVGLQDVAPVNDQELRIGASFGVTHLWLMPRIGAMRAAANVTINFITSDDYRSFDDRAIDCSIRFGNGDFGGNAADLLFLETCQIVASPEFLANHPTFDPDRPIATLDPALLFDHGDPHLNGWITWARFYEREGQSLPSGQRLRTVLSYPSMLDMICAGEGIGLGYWGLEDQMVQDGRLVRVGPALSRPHYGYYLVYRPDMTAKPAFQRLRTYLMGAA</sequence>
<dbReference type="InterPro" id="IPR000847">
    <property type="entry name" value="LysR_HTH_N"/>
</dbReference>
<keyword evidence="2" id="KW-0805">Transcription regulation</keyword>
<keyword evidence="4" id="KW-0804">Transcription</keyword>
<dbReference type="Gene3D" id="3.40.190.290">
    <property type="match status" value="1"/>
</dbReference>
<dbReference type="Proteomes" id="UP000043764">
    <property type="component" value="Unassembled WGS sequence"/>
</dbReference>
<dbReference type="InterPro" id="IPR005119">
    <property type="entry name" value="LysR_subst-bd"/>
</dbReference>
<dbReference type="Gene3D" id="1.10.10.10">
    <property type="entry name" value="Winged helix-like DNA-binding domain superfamily/Winged helix DNA-binding domain"/>
    <property type="match status" value="1"/>
</dbReference>